<comment type="caution">
    <text evidence="2">The sequence shown here is derived from an EMBL/GenBank/DDBJ whole genome shotgun (WGS) entry which is preliminary data.</text>
</comment>
<dbReference type="AlphaFoldDB" id="A0ABD0MDF5"/>
<organism evidence="2 3">
    <name type="scientific">Cirrhinus mrigala</name>
    <name type="common">Mrigala</name>
    <dbReference type="NCBI Taxonomy" id="683832"/>
    <lineage>
        <taxon>Eukaryota</taxon>
        <taxon>Metazoa</taxon>
        <taxon>Chordata</taxon>
        <taxon>Craniata</taxon>
        <taxon>Vertebrata</taxon>
        <taxon>Euteleostomi</taxon>
        <taxon>Actinopterygii</taxon>
        <taxon>Neopterygii</taxon>
        <taxon>Teleostei</taxon>
        <taxon>Ostariophysi</taxon>
        <taxon>Cypriniformes</taxon>
        <taxon>Cyprinidae</taxon>
        <taxon>Labeoninae</taxon>
        <taxon>Labeonini</taxon>
        <taxon>Cirrhinus</taxon>
    </lineage>
</organism>
<protein>
    <submittedName>
        <fullName evidence="2">Uncharacterized protein</fullName>
    </submittedName>
</protein>
<gene>
    <name evidence="2" type="ORF">M9458_056366</name>
</gene>
<evidence type="ECO:0000313" key="2">
    <source>
        <dbReference type="EMBL" id="KAL0148304.1"/>
    </source>
</evidence>
<proteinExistence type="predicted"/>
<accession>A0ABD0MDF5</accession>
<reference evidence="2 3" key="1">
    <citation type="submission" date="2024-05" db="EMBL/GenBank/DDBJ databases">
        <title>Genome sequencing and assembly of Indian major carp, Cirrhinus mrigala (Hamilton, 1822).</title>
        <authorList>
            <person name="Mohindra V."/>
            <person name="Chowdhury L.M."/>
            <person name="Lal K."/>
            <person name="Jena J.K."/>
        </authorList>
    </citation>
    <scope>NUCLEOTIDE SEQUENCE [LARGE SCALE GENOMIC DNA]</scope>
    <source>
        <strain evidence="2">CM1030</strain>
        <tissue evidence="2">Blood</tissue>
    </source>
</reference>
<name>A0ABD0MDF5_CIRMR</name>
<feature type="compositionally biased region" description="Basic and acidic residues" evidence="1">
    <location>
        <begin position="336"/>
        <end position="345"/>
    </location>
</feature>
<dbReference type="Proteomes" id="UP001529510">
    <property type="component" value="Unassembled WGS sequence"/>
</dbReference>
<feature type="region of interest" description="Disordered" evidence="1">
    <location>
        <begin position="304"/>
        <end position="345"/>
    </location>
</feature>
<dbReference type="EMBL" id="JAMKFB020000707">
    <property type="protein sequence ID" value="KAL0148304.1"/>
    <property type="molecule type" value="Genomic_DNA"/>
</dbReference>
<keyword evidence="3" id="KW-1185">Reference proteome</keyword>
<sequence>MQSVLLGFNREDITAYLERAFDISTGKKTQDDMKPYTVLHICSAHILKAVRQAISKQTDDQGLRDFVTFAFARLQNACSLAETRHIFSALCSVLTTPKSSENVKASLQILESVIAKPQEGKLDETMETGDMEKWDCEDINNAATTIVGSSPFIPYFRQIFEEAKEHSASETSFSMDNNPYFCPGIIDMLFDHYLAIFPMWSGLLLRHLECASHDQKDIKTKSHKTRDTNCHVENWFGIVKHTIMKSKKKLRPGTFIRKMHCSLQTRYTEHIVQHNLSEDLLLKPRPPMDISHSQETWMKRRKTQVSGKKSRYFSAPNNIPGPQKTQRTQKCRKDLRKSQATDSNLDHHFLPAEILSVEDE</sequence>
<feature type="non-terminal residue" evidence="2">
    <location>
        <position position="360"/>
    </location>
</feature>
<evidence type="ECO:0000256" key="1">
    <source>
        <dbReference type="SAM" id="MobiDB-lite"/>
    </source>
</evidence>
<evidence type="ECO:0000313" key="3">
    <source>
        <dbReference type="Proteomes" id="UP001529510"/>
    </source>
</evidence>